<evidence type="ECO:0000256" key="3">
    <source>
        <dbReference type="ARBA" id="ARBA00022650"/>
    </source>
</evidence>
<accession>A0ABX7Y814</accession>
<dbReference type="InterPro" id="IPR005715">
    <property type="entry name" value="Glu_5kinase/COase_Synthase"/>
</dbReference>
<dbReference type="Gene3D" id="3.40.1160.10">
    <property type="entry name" value="Acetylglutamate kinase-like"/>
    <property type="match status" value="1"/>
</dbReference>
<feature type="domain" description="PUA" evidence="9">
    <location>
        <begin position="276"/>
        <end position="353"/>
    </location>
</feature>
<dbReference type="SUPFAM" id="SSF53633">
    <property type="entry name" value="Carbamate kinase-like"/>
    <property type="match status" value="1"/>
</dbReference>
<evidence type="ECO:0000256" key="1">
    <source>
        <dbReference type="ARBA" id="ARBA00022490"/>
    </source>
</evidence>
<evidence type="ECO:0000256" key="7">
    <source>
        <dbReference type="ARBA" id="ARBA00022840"/>
    </source>
</evidence>
<dbReference type="SUPFAM" id="SSF88697">
    <property type="entry name" value="PUA domain-like"/>
    <property type="match status" value="1"/>
</dbReference>
<dbReference type="Pfam" id="PF01472">
    <property type="entry name" value="PUA"/>
    <property type="match status" value="1"/>
</dbReference>
<dbReference type="EC" id="2.7.2.11" evidence="8"/>
<dbReference type="Gene3D" id="2.30.130.10">
    <property type="entry name" value="PUA domain"/>
    <property type="match status" value="1"/>
</dbReference>
<comment type="function">
    <text evidence="8">Catalyzes the transfer of a phosphate group to glutamate to form L-glutamate 5-phosphate.</text>
</comment>
<evidence type="ECO:0000256" key="5">
    <source>
        <dbReference type="ARBA" id="ARBA00022741"/>
    </source>
</evidence>
<reference evidence="10 11" key="1">
    <citation type="submission" date="2021-03" db="EMBL/GenBank/DDBJ databases">
        <title>Human Oral Microbial Genomes.</title>
        <authorList>
            <person name="Johnston C.D."/>
            <person name="Chen T."/>
            <person name="Dewhirst F.E."/>
        </authorList>
    </citation>
    <scope>NUCLEOTIDE SEQUENCE [LARGE SCALE GENOMIC DNA]</scope>
    <source>
        <strain evidence="10 11">DSMZ 100122</strain>
    </source>
</reference>
<comment type="catalytic activity">
    <reaction evidence="8">
        <text>L-glutamate + ATP = L-glutamyl 5-phosphate + ADP</text>
        <dbReference type="Rhea" id="RHEA:14877"/>
        <dbReference type="ChEBI" id="CHEBI:29985"/>
        <dbReference type="ChEBI" id="CHEBI:30616"/>
        <dbReference type="ChEBI" id="CHEBI:58274"/>
        <dbReference type="ChEBI" id="CHEBI:456216"/>
        <dbReference type="EC" id="2.7.2.11"/>
    </reaction>
</comment>
<feature type="binding site" evidence="8">
    <location>
        <begin position="173"/>
        <end position="174"/>
    </location>
    <ligand>
        <name>ATP</name>
        <dbReference type="ChEBI" id="CHEBI:30616"/>
    </ligand>
</feature>
<comment type="similarity">
    <text evidence="8">Belongs to the glutamate 5-kinase family.</text>
</comment>
<dbReference type="SMART" id="SM00359">
    <property type="entry name" value="PUA"/>
    <property type="match status" value="1"/>
</dbReference>
<dbReference type="Pfam" id="PF00696">
    <property type="entry name" value="AA_kinase"/>
    <property type="match status" value="1"/>
</dbReference>
<dbReference type="CDD" id="cd04242">
    <property type="entry name" value="AAK_G5K_ProB"/>
    <property type="match status" value="1"/>
</dbReference>
<dbReference type="InterPro" id="IPR036393">
    <property type="entry name" value="AceGlu_kinase-like_sf"/>
</dbReference>
<dbReference type="CDD" id="cd21157">
    <property type="entry name" value="PUA_G5K"/>
    <property type="match status" value="1"/>
</dbReference>
<dbReference type="InterPro" id="IPR001048">
    <property type="entry name" value="Asp/Glu/Uridylate_kinase"/>
</dbReference>
<dbReference type="PIRSF" id="PIRSF000729">
    <property type="entry name" value="GK"/>
    <property type="match status" value="1"/>
</dbReference>
<protein>
    <recommendedName>
        <fullName evidence="8">Glutamate 5-kinase</fullName>
        <ecNumber evidence="8">2.7.2.11</ecNumber>
    </recommendedName>
    <alternativeName>
        <fullName evidence="8">Gamma-glutamyl kinase</fullName>
        <shortName evidence="8">GK</shortName>
    </alternativeName>
</protein>
<proteinExistence type="inferred from homology"/>
<dbReference type="InterPro" id="IPR041739">
    <property type="entry name" value="G5K_ProB"/>
</dbReference>
<keyword evidence="1 8" id="KW-0963">Cytoplasm</keyword>
<name>A0ABX7Y814_9ACTN</name>
<evidence type="ECO:0000256" key="4">
    <source>
        <dbReference type="ARBA" id="ARBA00022679"/>
    </source>
</evidence>
<dbReference type="InterPro" id="IPR036974">
    <property type="entry name" value="PUA_sf"/>
</dbReference>
<evidence type="ECO:0000313" key="11">
    <source>
        <dbReference type="Proteomes" id="UP000678513"/>
    </source>
</evidence>
<dbReference type="Proteomes" id="UP000678513">
    <property type="component" value="Chromosome"/>
</dbReference>
<evidence type="ECO:0000256" key="8">
    <source>
        <dbReference type="HAMAP-Rule" id="MF_00456"/>
    </source>
</evidence>
<feature type="binding site" evidence="8">
    <location>
        <position position="141"/>
    </location>
    <ligand>
        <name>substrate</name>
    </ligand>
</feature>
<evidence type="ECO:0000256" key="2">
    <source>
        <dbReference type="ARBA" id="ARBA00022605"/>
    </source>
</evidence>
<gene>
    <name evidence="8" type="primary">proB</name>
    <name evidence="10" type="ORF">J5A65_06515</name>
</gene>
<dbReference type="PANTHER" id="PTHR43654">
    <property type="entry name" value="GLUTAMATE 5-KINASE"/>
    <property type="match status" value="1"/>
</dbReference>
<comment type="pathway">
    <text evidence="8">Amino-acid biosynthesis; L-proline biosynthesis; L-glutamate 5-semialdehyde from L-glutamate: step 1/2.</text>
</comment>
<dbReference type="PANTHER" id="PTHR43654:SF1">
    <property type="entry name" value="ISOPENTENYL PHOSPHATE KINASE"/>
    <property type="match status" value="1"/>
</dbReference>
<keyword evidence="4 8" id="KW-0808">Transferase</keyword>
<dbReference type="InterPro" id="IPR001057">
    <property type="entry name" value="Glu/AcGlu_kinase"/>
</dbReference>
<evidence type="ECO:0000313" key="10">
    <source>
        <dbReference type="EMBL" id="QUC09359.1"/>
    </source>
</evidence>
<comment type="subcellular location">
    <subcellularLocation>
        <location evidence="8">Cytoplasm</location>
    </subcellularLocation>
</comment>
<feature type="binding site" evidence="8">
    <location>
        <position position="153"/>
    </location>
    <ligand>
        <name>substrate</name>
    </ligand>
</feature>
<dbReference type="EMBL" id="CP072384">
    <property type="protein sequence ID" value="QUC09359.1"/>
    <property type="molecule type" value="Genomic_DNA"/>
</dbReference>
<dbReference type="NCBIfam" id="TIGR01027">
    <property type="entry name" value="proB"/>
    <property type="match status" value="1"/>
</dbReference>
<sequence length="355" mass="37668">MRAEVIAARRLVVKVGSSSLTGDQGHLDPERVKALASDIAALHNQGRRVALVTSGAIASALSPLSLNSRPRDLETQQAAAAVGQGILIRHYTEAFASHGLLVAQILLTAGDLQDGRSYRNALNTVSRLFRFGVVPVINENDTVATGEIRFGDNDRLAALTAHLIRADVLAIFSDVDGLYTAHPAEPQARLISRVHDLSALNIDTSTVGSRVGTGGMRTKVEAARIATAGGVTVLLAHFDQLAAVLRGEEAGTLFEAVGRRRPRRLLWLAHAADVCGVLRIDSGAVRAIIDGHASLLAAGVDSIERDFEAGDPLDITGPDHRLVARGLADCSTAELKKRMRDGGLAVHRDLLIEIS</sequence>
<dbReference type="HAMAP" id="MF_00456">
    <property type="entry name" value="ProB"/>
    <property type="match status" value="1"/>
</dbReference>
<evidence type="ECO:0000259" key="9">
    <source>
        <dbReference type="SMART" id="SM00359"/>
    </source>
</evidence>
<dbReference type="InterPro" id="IPR015947">
    <property type="entry name" value="PUA-like_sf"/>
</dbReference>
<dbReference type="InterPro" id="IPR019797">
    <property type="entry name" value="Glutamate_5-kinase_CS"/>
</dbReference>
<keyword evidence="5 8" id="KW-0547">Nucleotide-binding</keyword>
<keyword evidence="3 8" id="KW-0641">Proline biosynthesis</keyword>
<evidence type="ECO:0000256" key="6">
    <source>
        <dbReference type="ARBA" id="ARBA00022777"/>
    </source>
</evidence>
<dbReference type="GO" id="GO:0004349">
    <property type="term" value="F:glutamate 5-kinase activity"/>
    <property type="evidence" value="ECO:0007669"/>
    <property type="project" value="UniProtKB-EC"/>
</dbReference>
<dbReference type="RefSeq" id="WP_212326806.1">
    <property type="nucleotide sequence ID" value="NZ_AP024463.1"/>
</dbReference>
<organism evidence="10 11">
    <name type="scientific">Arachnia rubra</name>
    <dbReference type="NCBI Taxonomy" id="1547448"/>
    <lineage>
        <taxon>Bacteria</taxon>
        <taxon>Bacillati</taxon>
        <taxon>Actinomycetota</taxon>
        <taxon>Actinomycetes</taxon>
        <taxon>Propionibacteriales</taxon>
        <taxon>Propionibacteriaceae</taxon>
        <taxon>Arachnia</taxon>
    </lineage>
</organism>
<dbReference type="PROSITE" id="PS00902">
    <property type="entry name" value="GLUTAMATE_5_KINASE"/>
    <property type="match status" value="1"/>
</dbReference>
<feature type="binding site" evidence="8">
    <location>
        <position position="54"/>
    </location>
    <ligand>
        <name>substrate</name>
    </ligand>
</feature>
<keyword evidence="7 8" id="KW-0067">ATP-binding</keyword>
<dbReference type="PROSITE" id="PS50890">
    <property type="entry name" value="PUA"/>
    <property type="match status" value="1"/>
</dbReference>
<keyword evidence="11" id="KW-1185">Reference proteome</keyword>
<dbReference type="InterPro" id="IPR002478">
    <property type="entry name" value="PUA"/>
</dbReference>
<keyword evidence="6 8" id="KW-0418">Kinase</keyword>
<keyword evidence="2 8" id="KW-0028">Amino-acid biosynthesis</keyword>
<dbReference type="PRINTS" id="PR00474">
    <property type="entry name" value="GLU5KINASE"/>
</dbReference>
<dbReference type="InterPro" id="IPR011529">
    <property type="entry name" value="Glu_5kinase"/>
</dbReference>
<feature type="binding site" evidence="8">
    <location>
        <position position="14"/>
    </location>
    <ligand>
        <name>ATP</name>
        <dbReference type="ChEBI" id="CHEBI:30616"/>
    </ligand>
</feature>
<feature type="binding site" evidence="8">
    <location>
        <begin position="213"/>
        <end position="219"/>
    </location>
    <ligand>
        <name>ATP</name>
        <dbReference type="ChEBI" id="CHEBI:30616"/>
    </ligand>
</feature>